<name>A0A6I2LDI0_9BURK</name>
<proteinExistence type="predicted"/>
<organism evidence="2 3">
    <name type="scientific">Duganella guangzhouensis</name>
    <dbReference type="NCBI Taxonomy" id="2666084"/>
    <lineage>
        <taxon>Bacteria</taxon>
        <taxon>Pseudomonadati</taxon>
        <taxon>Pseudomonadota</taxon>
        <taxon>Betaproteobacteria</taxon>
        <taxon>Burkholderiales</taxon>
        <taxon>Oxalobacteraceae</taxon>
        <taxon>Telluria group</taxon>
        <taxon>Duganella</taxon>
    </lineage>
</organism>
<reference evidence="2 3" key="1">
    <citation type="submission" date="2019-11" db="EMBL/GenBank/DDBJ databases">
        <title>Novel species isolated from a subtropical stream in China.</title>
        <authorList>
            <person name="Lu H."/>
        </authorList>
    </citation>
    <scope>NUCLEOTIDE SEQUENCE [LARGE SCALE GENOMIC DNA]</scope>
    <source>
        <strain evidence="2 3">FT80W</strain>
    </source>
</reference>
<protein>
    <submittedName>
        <fullName evidence="2">Uncharacterized protein</fullName>
    </submittedName>
</protein>
<comment type="caution">
    <text evidence="2">The sequence shown here is derived from an EMBL/GenBank/DDBJ whole genome shotgun (WGS) entry which is preliminary data.</text>
</comment>
<keyword evidence="3" id="KW-1185">Reference proteome</keyword>
<dbReference type="AlphaFoldDB" id="A0A6I2LDI0"/>
<dbReference type="Proteomes" id="UP000433309">
    <property type="component" value="Unassembled WGS sequence"/>
</dbReference>
<evidence type="ECO:0000256" key="1">
    <source>
        <dbReference type="SAM" id="MobiDB-lite"/>
    </source>
</evidence>
<dbReference type="RefSeq" id="WP_154383752.1">
    <property type="nucleotide sequence ID" value="NZ_WKJK01000044.1"/>
</dbReference>
<accession>A0A6I2LDI0</accession>
<dbReference type="EMBL" id="WKJK01000044">
    <property type="protein sequence ID" value="MRW94884.1"/>
    <property type="molecule type" value="Genomic_DNA"/>
</dbReference>
<feature type="region of interest" description="Disordered" evidence="1">
    <location>
        <begin position="171"/>
        <end position="192"/>
    </location>
</feature>
<sequence length="339" mass="38250">MSEAVQKVNNGAEPRLSSVPLFRQTGRVAQLASRSRQVLALQNIQALMDGSRQTKQLTARQQATNSRVPVQRRVDDSKISDVEVKQALTLAKSLGVFQDVAANDQIQVNVDLNSAADEGSYADVRVIRWSGPITYEITLYKQACSRDGKFEPGIAAYALQHEMDLHVLKTDGEGRRSANTDKRHPNKKDAEEHQKIITPWDVTISETLSIIRTRGDYARRVVEQLQVGLSLENSYRDIYAYYCSYCNDVVNTIRSKFLNCIDASRPAPHYGVLTKQDLWDVMAVFDEVFHALLEACAAKVIQTEEESVKLEKFKQLATKKFAECRQNLQLERLESGLEK</sequence>
<evidence type="ECO:0000313" key="2">
    <source>
        <dbReference type="EMBL" id="MRW94884.1"/>
    </source>
</evidence>
<gene>
    <name evidence="2" type="ORF">GJ699_33530</name>
</gene>
<evidence type="ECO:0000313" key="3">
    <source>
        <dbReference type="Proteomes" id="UP000433309"/>
    </source>
</evidence>